<gene>
    <name evidence="3" type="ORF">ACFSOY_03960</name>
</gene>
<evidence type="ECO:0000256" key="1">
    <source>
        <dbReference type="SAM" id="Phobius"/>
    </source>
</evidence>
<feature type="transmembrane region" description="Helical" evidence="1">
    <location>
        <begin position="90"/>
        <end position="106"/>
    </location>
</feature>
<keyword evidence="4" id="KW-1185">Reference proteome</keyword>
<dbReference type="Pfam" id="PF13559">
    <property type="entry name" value="DUF4129"/>
    <property type="match status" value="1"/>
</dbReference>
<evidence type="ECO:0000313" key="3">
    <source>
        <dbReference type="EMBL" id="MFD2169174.1"/>
    </source>
</evidence>
<evidence type="ECO:0000259" key="2">
    <source>
        <dbReference type="Pfam" id="PF13559"/>
    </source>
</evidence>
<feature type="transmembrane region" description="Helical" evidence="1">
    <location>
        <begin position="38"/>
        <end position="55"/>
    </location>
</feature>
<dbReference type="RefSeq" id="WP_386044222.1">
    <property type="nucleotide sequence ID" value="NZ_JBHUIO010000002.1"/>
</dbReference>
<comment type="caution">
    <text evidence="3">The sequence shown here is derived from an EMBL/GenBank/DDBJ whole genome shotgun (WGS) entry which is preliminary data.</text>
</comment>
<keyword evidence="1" id="KW-0812">Transmembrane</keyword>
<keyword evidence="1" id="KW-1133">Transmembrane helix</keyword>
<proteinExistence type="predicted"/>
<feature type="transmembrane region" description="Helical" evidence="1">
    <location>
        <begin position="7"/>
        <end position="32"/>
    </location>
</feature>
<dbReference type="Proteomes" id="UP001597343">
    <property type="component" value="Unassembled WGS sequence"/>
</dbReference>
<dbReference type="InterPro" id="IPR025403">
    <property type="entry name" value="TgpA-like_C"/>
</dbReference>
<sequence length="429" mass="49354">MNRALRNVIWFSLSSQAFAMTTMFIILCGLLTEGTRYVPAFAGAAVALLLLAFFVYRRNNMAERRTFLIAGTVVLGLGVAGMVWIDSSRLLVPLLIYAGLSAFMIFRMSQTVDDMRYIRQSLLDQYKLDLQLIVFFIVWAILFQKDPAWQAQMVPFFVLFLFLRMTALSMASKMQRGMKGTASKMEKLQNNLPLIFVGVVVFAGWIFNSLGVPVFKWAIDALSKLLLPVFYAVGYVVEYLVNWLKGHKDAEGIEQAIDGMKESQPEPDRFEFVDDGSHIFNETTLFVIFAVLFLCLIWYFYRNMKRAQQLRAADGIVEMREFIHAEKPARAERQEVRALGPLTEMRKTYRRFLFAMKKAGFERGIGQTANEYVEQIAKVQPDRIESMEELTRYYMEERYGGRSVDDKLPRADDICTRLTEPDNKDGNRN</sequence>
<feature type="transmembrane region" description="Helical" evidence="1">
    <location>
        <begin position="192"/>
        <end position="219"/>
    </location>
</feature>
<feature type="transmembrane region" description="Helical" evidence="1">
    <location>
        <begin position="126"/>
        <end position="143"/>
    </location>
</feature>
<feature type="transmembrane region" description="Helical" evidence="1">
    <location>
        <begin position="149"/>
        <end position="171"/>
    </location>
</feature>
<organism evidence="3 4">
    <name type="scientific">Tumebacillus lipolyticus</name>
    <dbReference type="NCBI Taxonomy" id="1280370"/>
    <lineage>
        <taxon>Bacteria</taxon>
        <taxon>Bacillati</taxon>
        <taxon>Bacillota</taxon>
        <taxon>Bacilli</taxon>
        <taxon>Bacillales</taxon>
        <taxon>Alicyclobacillaceae</taxon>
        <taxon>Tumebacillus</taxon>
    </lineage>
</organism>
<protein>
    <submittedName>
        <fullName evidence="3">DUF4129 domain-containing protein</fullName>
    </submittedName>
</protein>
<reference evidence="4" key="1">
    <citation type="journal article" date="2019" name="Int. J. Syst. Evol. Microbiol.">
        <title>The Global Catalogue of Microorganisms (GCM) 10K type strain sequencing project: providing services to taxonomists for standard genome sequencing and annotation.</title>
        <authorList>
            <consortium name="The Broad Institute Genomics Platform"/>
            <consortium name="The Broad Institute Genome Sequencing Center for Infectious Disease"/>
            <person name="Wu L."/>
            <person name="Ma J."/>
        </authorList>
    </citation>
    <scope>NUCLEOTIDE SEQUENCE [LARGE SCALE GENOMIC DNA]</scope>
    <source>
        <strain evidence="4">CGMCC 1.13574</strain>
    </source>
</reference>
<feature type="domain" description="Protein-glutamine gamma-glutamyltransferase-like C-terminal" evidence="2">
    <location>
        <begin position="349"/>
        <end position="406"/>
    </location>
</feature>
<feature type="transmembrane region" description="Helical" evidence="1">
    <location>
        <begin position="67"/>
        <end position="84"/>
    </location>
</feature>
<keyword evidence="1" id="KW-0472">Membrane</keyword>
<dbReference type="EMBL" id="JBHUIO010000002">
    <property type="protein sequence ID" value="MFD2169174.1"/>
    <property type="molecule type" value="Genomic_DNA"/>
</dbReference>
<accession>A0ABW4ZU52</accession>
<feature type="transmembrane region" description="Helical" evidence="1">
    <location>
        <begin position="283"/>
        <end position="301"/>
    </location>
</feature>
<name>A0ABW4ZU52_9BACL</name>
<evidence type="ECO:0000313" key="4">
    <source>
        <dbReference type="Proteomes" id="UP001597343"/>
    </source>
</evidence>